<reference evidence="7 8" key="1">
    <citation type="submission" date="2019-04" db="EMBL/GenBank/DDBJ databases">
        <title>Streptomyces sp. nov. Bv016 isolated from bark of Buahinia variegata.</title>
        <authorList>
            <person name="Kanchanasin P."/>
            <person name="Tanasupawat S."/>
            <person name="Yuki M."/>
            <person name="Kudo T."/>
        </authorList>
    </citation>
    <scope>NUCLEOTIDE SEQUENCE [LARGE SCALE GENOMIC DNA]</scope>
    <source>
        <strain evidence="7 8">Bv016</strain>
    </source>
</reference>
<evidence type="ECO:0000259" key="6">
    <source>
        <dbReference type="PROSITE" id="PS51900"/>
    </source>
</evidence>
<proteinExistence type="predicted"/>
<dbReference type="InterPro" id="IPR050090">
    <property type="entry name" value="Tyrosine_recombinase_XerCD"/>
</dbReference>
<dbReference type="GO" id="GO:0003677">
    <property type="term" value="F:DNA binding"/>
    <property type="evidence" value="ECO:0007669"/>
    <property type="project" value="UniProtKB-UniRule"/>
</dbReference>
<dbReference type="PANTHER" id="PTHR30349">
    <property type="entry name" value="PHAGE INTEGRASE-RELATED"/>
    <property type="match status" value="1"/>
</dbReference>
<dbReference type="PANTHER" id="PTHR30349:SF81">
    <property type="entry name" value="TYROSINE RECOMBINASE XERC"/>
    <property type="match status" value="1"/>
</dbReference>
<dbReference type="GO" id="GO:0015074">
    <property type="term" value="P:DNA integration"/>
    <property type="evidence" value="ECO:0007669"/>
    <property type="project" value="UniProtKB-KW"/>
</dbReference>
<dbReference type="Pfam" id="PF02899">
    <property type="entry name" value="Phage_int_SAM_1"/>
    <property type="match status" value="1"/>
</dbReference>
<keyword evidence="2 4" id="KW-0238">DNA-binding</keyword>
<evidence type="ECO:0000313" key="7">
    <source>
        <dbReference type="EMBL" id="TGN72244.1"/>
    </source>
</evidence>
<evidence type="ECO:0000259" key="5">
    <source>
        <dbReference type="PROSITE" id="PS51898"/>
    </source>
</evidence>
<feature type="domain" description="Tyr recombinase" evidence="5">
    <location>
        <begin position="172"/>
        <end position="353"/>
    </location>
</feature>
<keyword evidence="8" id="KW-1185">Reference proteome</keyword>
<dbReference type="RefSeq" id="WP_135788890.1">
    <property type="nucleotide sequence ID" value="NZ_SRRT01000013.1"/>
</dbReference>
<evidence type="ECO:0000256" key="2">
    <source>
        <dbReference type="ARBA" id="ARBA00023125"/>
    </source>
</evidence>
<evidence type="ECO:0000256" key="1">
    <source>
        <dbReference type="ARBA" id="ARBA00022908"/>
    </source>
</evidence>
<dbReference type="Proteomes" id="UP000298159">
    <property type="component" value="Unassembled WGS sequence"/>
</dbReference>
<dbReference type="InterPro" id="IPR013762">
    <property type="entry name" value="Integrase-like_cat_sf"/>
</dbReference>
<keyword evidence="1" id="KW-0229">DNA integration</keyword>
<dbReference type="InterPro" id="IPR004107">
    <property type="entry name" value="Integrase_SAM-like_N"/>
</dbReference>
<dbReference type="Gene3D" id="1.10.443.10">
    <property type="entry name" value="Intergrase catalytic core"/>
    <property type="match status" value="1"/>
</dbReference>
<dbReference type="Gene3D" id="1.10.150.130">
    <property type="match status" value="1"/>
</dbReference>
<dbReference type="Pfam" id="PF00589">
    <property type="entry name" value="Phage_integrase"/>
    <property type="match status" value="1"/>
</dbReference>
<evidence type="ECO:0000313" key="8">
    <source>
        <dbReference type="Proteomes" id="UP000298159"/>
    </source>
</evidence>
<evidence type="ECO:0008006" key="9">
    <source>
        <dbReference type="Google" id="ProtNLM"/>
    </source>
</evidence>
<dbReference type="InterPro" id="IPR002104">
    <property type="entry name" value="Integrase_catalytic"/>
</dbReference>
<dbReference type="InterPro" id="IPR044068">
    <property type="entry name" value="CB"/>
</dbReference>
<sequence length="371" mass="42049">MPRPEVAQRPAGDIALPPTRAEDAFAQIREALGEVAPRDPVTRELGPRRHRMDILRDICRVDTFTTVMNWLASSTIPSVNSKRAYADDLRFWHSFARELGHERFYIGCITRGDITTWRLSEERRERADRSIARRLSALSSLTTFAAEESQTFIPNPVTRHNRPRIDRRDETTATPMIEVEDLTDLFEWAESLLDVVVIALVYTFAGRVSEWCAADVEDLHNGRTPAIDLTRKGDKGHQWQLPPGVPGLQELHLLLTRLVGGRTTGPLLVDAQGERLDRHDVDRILTRLGKRAGVLPGRDLTPHVLRVSRLTHMHDDGVPLAEIQEFAGHRDPATTLTYIRRRGDGERRARHAAAAVAKFRPHLDRWLARTA</sequence>
<dbReference type="GeneID" id="95451882"/>
<dbReference type="SUPFAM" id="SSF56349">
    <property type="entry name" value="DNA breaking-rejoining enzymes"/>
    <property type="match status" value="1"/>
</dbReference>
<dbReference type="EMBL" id="SRRT01000013">
    <property type="protein sequence ID" value="TGN72244.1"/>
    <property type="molecule type" value="Genomic_DNA"/>
</dbReference>
<dbReference type="AlphaFoldDB" id="A0A4Z1CTT7"/>
<dbReference type="PROSITE" id="PS51900">
    <property type="entry name" value="CB"/>
    <property type="match status" value="1"/>
</dbReference>
<dbReference type="GO" id="GO:0006310">
    <property type="term" value="P:DNA recombination"/>
    <property type="evidence" value="ECO:0007669"/>
    <property type="project" value="UniProtKB-KW"/>
</dbReference>
<feature type="domain" description="Core-binding (CB)" evidence="6">
    <location>
        <begin position="61"/>
        <end position="146"/>
    </location>
</feature>
<name>A0A4Z1CTT7_9ACTN</name>
<dbReference type="InterPro" id="IPR011010">
    <property type="entry name" value="DNA_brk_join_enz"/>
</dbReference>
<organism evidence="7 8">
    <name type="scientific">Streptomyces bauhiniae</name>
    <dbReference type="NCBI Taxonomy" id="2340725"/>
    <lineage>
        <taxon>Bacteria</taxon>
        <taxon>Bacillati</taxon>
        <taxon>Actinomycetota</taxon>
        <taxon>Actinomycetes</taxon>
        <taxon>Kitasatosporales</taxon>
        <taxon>Streptomycetaceae</taxon>
        <taxon>Streptomyces</taxon>
    </lineage>
</organism>
<evidence type="ECO:0000256" key="4">
    <source>
        <dbReference type="PROSITE-ProRule" id="PRU01248"/>
    </source>
</evidence>
<protein>
    <recommendedName>
        <fullName evidence="9">Tyrosine-type recombinase/integrase</fullName>
    </recommendedName>
</protein>
<keyword evidence="3" id="KW-0233">DNA recombination</keyword>
<comment type="caution">
    <text evidence="7">The sequence shown here is derived from an EMBL/GenBank/DDBJ whole genome shotgun (WGS) entry which is preliminary data.</text>
</comment>
<dbReference type="InterPro" id="IPR010998">
    <property type="entry name" value="Integrase_recombinase_N"/>
</dbReference>
<evidence type="ECO:0000256" key="3">
    <source>
        <dbReference type="ARBA" id="ARBA00023172"/>
    </source>
</evidence>
<gene>
    <name evidence="7" type="ORF">E5083_30385</name>
</gene>
<dbReference type="PROSITE" id="PS51898">
    <property type="entry name" value="TYR_RECOMBINASE"/>
    <property type="match status" value="1"/>
</dbReference>
<accession>A0A4Z1CTT7</accession>